<evidence type="ECO:0000256" key="1">
    <source>
        <dbReference type="ARBA" id="ARBA00007150"/>
    </source>
</evidence>
<accession>A0AAW4WJ51</accession>
<dbReference type="GO" id="GO:0005886">
    <property type="term" value="C:plasma membrane"/>
    <property type="evidence" value="ECO:0007669"/>
    <property type="project" value="InterPro"/>
</dbReference>
<dbReference type="InterPro" id="IPR001640">
    <property type="entry name" value="Lgt"/>
</dbReference>
<evidence type="ECO:0000313" key="8">
    <source>
        <dbReference type="EMBL" id="MCC2242160.1"/>
    </source>
</evidence>
<dbReference type="Pfam" id="PF01790">
    <property type="entry name" value="LGT"/>
    <property type="match status" value="1"/>
</dbReference>
<dbReference type="Proteomes" id="UP001198893">
    <property type="component" value="Unassembled WGS sequence"/>
</dbReference>
<evidence type="ECO:0000256" key="6">
    <source>
        <dbReference type="ARBA" id="ARBA00023136"/>
    </source>
</evidence>
<evidence type="ECO:0000256" key="5">
    <source>
        <dbReference type="ARBA" id="ARBA00022989"/>
    </source>
</evidence>
<feature type="transmembrane region" description="Helical" evidence="7">
    <location>
        <begin position="86"/>
        <end position="109"/>
    </location>
</feature>
<proteinExistence type="inferred from homology"/>
<protein>
    <submittedName>
        <fullName evidence="8">Prolipoprotein diacylglyceryl transferase</fullName>
    </submittedName>
</protein>
<dbReference type="EMBL" id="JAJEQW010000007">
    <property type="protein sequence ID" value="MCC2242160.1"/>
    <property type="molecule type" value="Genomic_DNA"/>
</dbReference>
<feature type="transmembrane region" description="Helical" evidence="7">
    <location>
        <begin position="121"/>
        <end position="146"/>
    </location>
</feature>
<sequence>MSIYLNILGFHIPSYGLMITLGVILANVFALYPLKKYKLIFDDFLILEAYTLLGAFIGAKLLYLIISYREIDWSRFLEPRYFNYIMSSGFVFYGGLIGGLLCFLFAGKFHHINSKPYITHLIYLIPWIHGFGRIGCFLAGCCYGTPYDGPFAVQFPEGSLAPSDTTLFPVQLVEAICLLILAIVLAVLDLKKSYPHTIAVYFIVYGILRFLLEYVRYDAVRGHLLALSTSQWISLGFVVGTVCYLIRAAHKQKKDMVP</sequence>
<reference evidence="8" key="1">
    <citation type="submission" date="2021-10" db="EMBL/GenBank/DDBJ databases">
        <title>Anaerobic single-cell dispensing facilitates the cultivation of human gut bacteria.</title>
        <authorList>
            <person name="Afrizal A."/>
        </authorList>
    </citation>
    <scope>NUCLEOTIDE SEQUENCE</scope>
    <source>
        <strain evidence="8">CLA-AA-H204</strain>
    </source>
</reference>
<evidence type="ECO:0000256" key="7">
    <source>
        <dbReference type="SAM" id="Phobius"/>
    </source>
</evidence>
<name>A0AAW4WJ51_9FIRM</name>
<comment type="similarity">
    <text evidence="1">Belongs to the Lgt family.</text>
</comment>
<gene>
    <name evidence="8" type="ORF">LKD47_07595</name>
</gene>
<dbReference type="RefSeq" id="WP_022242662.1">
    <property type="nucleotide sequence ID" value="NZ_JAJEQW010000007.1"/>
</dbReference>
<dbReference type="PANTHER" id="PTHR30589:SF0">
    <property type="entry name" value="PHOSPHATIDYLGLYCEROL--PROLIPOPROTEIN DIACYLGLYCERYL TRANSFERASE"/>
    <property type="match status" value="1"/>
</dbReference>
<feature type="transmembrane region" description="Helical" evidence="7">
    <location>
        <begin position="44"/>
        <end position="66"/>
    </location>
</feature>
<comment type="caution">
    <text evidence="8">The sequence shown here is derived from an EMBL/GenBank/DDBJ whole genome shotgun (WGS) entry which is preliminary data.</text>
</comment>
<keyword evidence="2" id="KW-1003">Cell membrane</keyword>
<feature type="transmembrane region" description="Helical" evidence="7">
    <location>
        <begin position="166"/>
        <end position="187"/>
    </location>
</feature>
<keyword evidence="6 7" id="KW-0472">Membrane</keyword>
<dbReference type="GO" id="GO:0042158">
    <property type="term" value="P:lipoprotein biosynthetic process"/>
    <property type="evidence" value="ECO:0007669"/>
    <property type="project" value="InterPro"/>
</dbReference>
<feature type="transmembrane region" description="Helical" evidence="7">
    <location>
        <begin position="12"/>
        <end position="32"/>
    </location>
</feature>
<keyword evidence="5 7" id="KW-1133">Transmembrane helix</keyword>
<dbReference type="GO" id="GO:0008961">
    <property type="term" value="F:phosphatidylglycerol-prolipoprotein diacylglyceryl transferase activity"/>
    <property type="evidence" value="ECO:0007669"/>
    <property type="project" value="InterPro"/>
</dbReference>
<keyword evidence="3 8" id="KW-0808">Transferase</keyword>
<evidence type="ECO:0000256" key="2">
    <source>
        <dbReference type="ARBA" id="ARBA00022475"/>
    </source>
</evidence>
<organism evidence="8 9">
    <name type="scientific">Roseburia amylophila</name>
    <dbReference type="NCBI Taxonomy" id="2981794"/>
    <lineage>
        <taxon>Bacteria</taxon>
        <taxon>Bacillati</taxon>
        <taxon>Bacillota</taxon>
        <taxon>Clostridia</taxon>
        <taxon>Lachnospirales</taxon>
        <taxon>Lachnospiraceae</taxon>
        <taxon>Roseburia</taxon>
    </lineage>
</organism>
<feature type="transmembrane region" description="Helical" evidence="7">
    <location>
        <begin position="224"/>
        <end position="246"/>
    </location>
</feature>
<dbReference type="AlphaFoldDB" id="A0AAW4WJ51"/>
<evidence type="ECO:0000256" key="3">
    <source>
        <dbReference type="ARBA" id="ARBA00022679"/>
    </source>
</evidence>
<keyword evidence="4 7" id="KW-0812">Transmembrane</keyword>
<dbReference type="PANTHER" id="PTHR30589">
    <property type="entry name" value="PROLIPOPROTEIN DIACYLGLYCERYL TRANSFERASE"/>
    <property type="match status" value="1"/>
</dbReference>
<feature type="transmembrane region" description="Helical" evidence="7">
    <location>
        <begin position="194"/>
        <end position="212"/>
    </location>
</feature>
<evidence type="ECO:0000313" key="9">
    <source>
        <dbReference type="Proteomes" id="UP001198893"/>
    </source>
</evidence>
<evidence type="ECO:0000256" key="4">
    <source>
        <dbReference type="ARBA" id="ARBA00022692"/>
    </source>
</evidence>